<proteinExistence type="predicted"/>
<keyword evidence="2" id="KW-1185">Reference proteome</keyword>
<name>A0A4V6T5K1_DENBC</name>
<accession>A0A4V6T5K1</accession>
<reference evidence="1 2" key="1">
    <citation type="journal article" date="2019" name="Nat. Ecol. Evol.">
        <title>Megaphylogeny resolves global patterns of mushroom evolution.</title>
        <authorList>
            <person name="Varga T."/>
            <person name="Krizsan K."/>
            <person name="Foldi C."/>
            <person name="Dima B."/>
            <person name="Sanchez-Garcia M."/>
            <person name="Sanchez-Ramirez S."/>
            <person name="Szollosi G.J."/>
            <person name="Szarkandi J.G."/>
            <person name="Papp V."/>
            <person name="Albert L."/>
            <person name="Andreopoulos W."/>
            <person name="Angelini C."/>
            <person name="Antonin V."/>
            <person name="Barry K.W."/>
            <person name="Bougher N.L."/>
            <person name="Buchanan P."/>
            <person name="Buyck B."/>
            <person name="Bense V."/>
            <person name="Catcheside P."/>
            <person name="Chovatia M."/>
            <person name="Cooper J."/>
            <person name="Damon W."/>
            <person name="Desjardin D."/>
            <person name="Finy P."/>
            <person name="Geml J."/>
            <person name="Haridas S."/>
            <person name="Hughes K."/>
            <person name="Justo A."/>
            <person name="Karasinski D."/>
            <person name="Kautmanova I."/>
            <person name="Kiss B."/>
            <person name="Kocsube S."/>
            <person name="Kotiranta H."/>
            <person name="LaButti K.M."/>
            <person name="Lechner B.E."/>
            <person name="Liimatainen K."/>
            <person name="Lipzen A."/>
            <person name="Lukacs Z."/>
            <person name="Mihaltcheva S."/>
            <person name="Morgado L.N."/>
            <person name="Niskanen T."/>
            <person name="Noordeloos M.E."/>
            <person name="Ohm R.A."/>
            <person name="Ortiz-Santana B."/>
            <person name="Ovrebo C."/>
            <person name="Racz N."/>
            <person name="Riley R."/>
            <person name="Savchenko A."/>
            <person name="Shiryaev A."/>
            <person name="Soop K."/>
            <person name="Spirin V."/>
            <person name="Szebenyi C."/>
            <person name="Tomsovsky M."/>
            <person name="Tulloss R.E."/>
            <person name="Uehling J."/>
            <person name="Grigoriev I.V."/>
            <person name="Vagvolgyi C."/>
            <person name="Papp T."/>
            <person name="Martin F.M."/>
            <person name="Miettinen O."/>
            <person name="Hibbett D.S."/>
            <person name="Nagy L.G."/>
        </authorList>
    </citation>
    <scope>NUCLEOTIDE SEQUENCE [LARGE SCALE GENOMIC DNA]</scope>
    <source>
        <strain evidence="1 2">CBS 962.96</strain>
    </source>
</reference>
<gene>
    <name evidence="1" type="ORF">K435DRAFT_421114</name>
</gene>
<dbReference type="OrthoDB" id="2737573at2759"/>
<evidence type="ECO:0000313" key="1">
    <source>
        <dbReference type="EMBL" id="THV01006.1"/>
    </source>
</evidence>
<evidence type="ECO:0000313" key="2">
    <source>
        <dbReference type="Proteomes" id="UP000297245"/>
    </source>
</evidence>
<protein>
    <submittedName>
        <fullName evidence="1">Uncharacterized protein</fullName>
    </submittedName>
</protein>
<dbReference type="AlphaFoldDB" id="A0A4V6T5K1"/>
<dbReference type="Proteomes" id="UP000297245">
    <property type="component" value="Unassembled WGS sequence"/>
</dbReference>
<sequence length="171" mass="19773">METTHVTGLPCRKVSLETSYRSQFRYSHLSTKPRSSRVSHQKGILHLCHLFLYDILNKQSSTLEIPFQRGQDLSSLAYHHYSERFSPSEKIPLKNYVSADGIAPRRYEYLGPQPCIAGFHMDSSEGTGVTQILWWDAVLQLAWSNDETWSIDAEFDEIVQTWLPVIRRKSK</sequence>
<dbReference type="EMBL" id="ML179095">
    <property type="protein sequence ID" value="THV01006.1"/>
    <property type="molecule type" value="Genomic_DNA"/>
</dbReference>
<organism evidence="1 2">
    <name type="scientific">Dendrothele bispora (strain CBS 962.96)</name>
    <dbReference type="NCBI Taxonomy" id="1314807"/>
    <lineage>
        <taxon>Eukaryota</taxon>
        <taxon>Fungi</taxon>
        <taxon>Dikarya</taxon>
        <taxon>Basidiomycota</taxon>
        <taxon>Agaricomycotina</taxon>
        <taxon>Agaricomycetes</taxon>
        <taxon>Agaricomycetidae</taxon>
        <taxon>Agaricales</taxon>
        <taxon>Agaricales incertae sedis</taxon>
        <taxon>Dendrothele</taxon>
    </lineage>
</organism>